<evidence type="ECO:0000313" key="2">
    <source>
        <dbReference type="Proteomes" id="UP001456524"/>
    </source>
</evidence>
<proteinExistence type="predicted"/>
<accession>A0ABR1XPZ1</accession>
<protein>
    <submittedName>
        <fullName evidence="1">Uncharacterized protein</fullName>
    </submittedName>
</protein>
<evidence type="ECO:0000313" key="1">
    <source>
        <dbReference type="EMBL" id="KAK8163769.1"/>
    </source>
</evidence>
<sequence length="269" mass="29971">MSRSGPSSSSPLPSLTETHPRFVFSLVSARHLRHETPSVCGSAHPALFSASYFSFGSHPKTLGDCNLPKPSPEKQLPRQHLASDVLMLCSSTGHNTCASPFDVAWHQWRLQKKIKGSEFSVWSSLARRLCHELPMYEYILYTRSSSPQRPHVPCCTSLDAVTRGGSATVEKTILITYLYIDQSTRQGSSWSCRRTSKLLLHPAWCCCFLSIILFSRSTSNKTVTVSLPFASDMYTGTAMPPSALHRLCRSQRKQITTLMYVHSSTRLAS</sequence>
<name>A0ABR1XPZ1_9PEZI</name>
<dbReference type="EMBL" id="JBBWUH010000006">
    <property type="protein sequence ID" value="KAK8163769.1"/>
    <property type="molecule type" value="Genomic_DNA"/>
</dbReference>
<organism evidence="1 2">
    <name type="scientific">Phyllosticta citrichinensis</name>
    <dbReference type="NCBI Taxonomy" id="1130410"/>
    <lineage>
        <taxon>Eukaryota</taxon>
        <taxon>Fungi</taxon>
        <taxon>Dikarya</taxon>
        <taxon>Ascomycota</taxon>
        <taxon>Pezizomycotina</taxon>
        <taxon>Dothideomycetes</taxon>
        <taxon>Dothideomycetes incertae sedis</taxon>
        <taxon>Botryosphaeriales</taxon>
        <taxon>Phyllostictaceae</taxon>
        <taxon>Phyllosticta</taxon>
    </lineage>
</organism>
<comment type="caution">
    <text evidence="1">The sequence shown here is derived from an EMBL/GenBank/DDBJ whole genome shotgun (WGS) entry which is preliminary data.</text>
</comment>
<keyword evidence="2" id="KW-1185">Reference proteome</keyword>
<reference evidence="1 2" key="1">
    <citation type="journal article" date="2022" name="G3 (Bethesda)">
        <title>Enemy or ally: a genomic approach to elucidate the lifestyle of Phyllosticta citrichinaensis.</title>
        <authorList>
            <person name="Buijs V.A."/>
            <person name="Groenewald J.Z."/>
            <person name="Haridas S."/>
            <person name="LaButti K.M."/>
            <person name="Lipzen A."/>
            <person name="Martin F.M."/>
            <person name="Barry K."/>
            <person name="Grigoriev I.V."/>
            <person name="Crous P.W."/>
            <person name="Seidl M.F."/>
        </authorList>
    </citation>
    <scope>NUCLEOTIDE SEQUENCE [LARGE SCALE GENOMIC DNA]</scope>
    <source>
        <strain evidence="1 2">CBS 129764</strain>
    </source>
</reference>
<gene>
    <name evidence="1" type="ORF">IWX90DRAFT_239057</name>
</gene>
<dbReference type="Proteomes" id="UP001456524">
    <property type="component" value="Unassembled WGS sequence"/>
</dbReference>